<keyword evidence="2" id="KW-1185">Reference proteome</keyword>
<protein>
    <submittedName>
        <fullName evidence="1">Uncharacterized protein</fullName>
    </submittedName>
</protein>
<dbReference type="AlphaFoldDB" id="A0A067RHZ5"/>
<dbReference type="Proteomes" id="UP000027135">
    <property type="component" value="Unassembled WGS sequence"/>
</dbReference>
<sequence>MEVRSFTSIYPVYLEVSPCATLGHEGNDQEVDCVTATATAFVHRAVKKVSLMMFFTTAR</sequence>
<name>A0A067RHZ5_ZOONE</name>
<dbReference type="EMBL" id="KK852669">
    <property type="protein sequence ID" value="KDR18867.1"/>
    <property type="molecule type" value="Genomic_DNA"/>
</dbReference>
<evidence type="ECO:0000313" key="2">
    <source>
        <dbReference type="Proteomes" id="UP000027135"/>
    </source>
</evidence>
<gene>
    <name evidence="1" type="ORF">L798_07314</name>
</gene>
<accession>A0A067RHZ5</accession>
<dbReference type="InParanoid" id="A0A067RHZ5"/>
<evidence type="ECO:0000313" key="1">
    <source>
        <dbReference type="EMBL" id="KDR18867.1"/>
    </source>
</evidence>
<organism evidence="1 2">
    <name type="scientific">Zootermopsis nevadensis</name>
    <name type="common">Dampwood termite</name>
    <dbReference type="NCBI Taxonomy" id="136037"/>
    <lineage>
        <taxon>Eukaryota</taxon>
        <taxon>Metazoa</taxon>
        <taxon>Ecdysozoa</taxon>
        <taxon>Arthropoda</taxon>
        <taxon>Hexapoda</taxon>
        <taxon>Insecta</taxon>
        <taxon>Pterygota</taxon>
        <taxon>Neoptera</taxon>
        <taxon>Polyneoptera</taxon>
        <taxon>Dictyoptera</taxon>
        <taxon>Blattodea</taxon>
        <taxon>Blattoidea</taxon>
        <taxon>Termitoidae</taxon>
        <taxon>Termopsidae</taxon>
        <taxon>Zootermopsis</taxon>
    </lineage>
</organism>
<reference evidence="1 2" key="1">
    <citation type="journal article" date="2014" name="Nat. Commun.">
        <title>Molecular traces of alternative social organization in a termite genome.</title>
        <authorList>
            <person name="Terrapon N."/>
            <person name="Li C."/>
            <person name="Robertson H.M."/>
            <person name="Ji L."/>
            <person name="Meng X."/>
            <person name="Booth W."/>
            <person name="Chen Z."/>
            <person name="Childers C.P."/>
            <person name="Glastad K.M."/>
            <person name="Gokhale K."/>
            <person name="Gowin J."/>
            <person name="Gronenberg W."/>
            <person name="Hermansen R.A."/>
            <person name="Hu H."/>
            <person name="Hunt B.G."/>
            <person name="Huylmans A.K."/>
            <person name="Khalil S.M."/>
            <person name="Mitchell R.D."/>
            <person name="Munoz-Torres M.C."/>
            <person name="Mustard J.A."/>
            <person name="Pan H."/>
            <person name="Reese J.T."/>
            <person name="Scharf M.E."/>
            <person name="Sun F."/>
            <person name="Vogel H."/>
            <person name="Xiao J."/>
            <person name="Yang W."/>
            <person name="Yang Z."/>
            <person name="Yang Z."/>
            <person name="Zhou J."/>
            <person name="Zhu J."/>
            <person name="Brent C.S."/>
            <person name="Elsik C.G."/>
            <person name="Goodisman M.A."/>
            <person name="Liberles D.A."/>
            <person name="Roe R.M."/>
            <person name="Vargo E.L."/>
            <person name="Vilcinskas A."/>
            <person name="Wang J."/>
            <person name="Bornberg-Bauer E."/>
            <person name="Korb J."/>
            <person name="Zhang G."/>
            <person name="Liebig J."/>
        </authorList>
    </citation>
    <scope>NUCLEOTIDE SEQUENCE [LARGE SCALE GENOMIC DNA]</scope>
    <source>
        <tissue evidence="1">Whole organism</tissue>
    </source>
</reference>
<proteinExistence type="predicted"/>